<name>A0AAW0EHC0_9AGAR</name>
<keyword evidence="1" id="KW-0732">Signal</keyword>
<protein>
    <submittedName>
        <fullName evidence="2">Uncharacterized protein</fullName>
    </submittedName>
</protein>
<feature type="non-terminal residue" evidence="2">
    <location>
        <position position="306"/>
    </location>
</feature>
<reference evidence="2 3" key="1">
    <citation type="journal article" date="2024" name="J Genomics">
        <title>Draft genome sequencing and assembly of Favolaschia claudopus CIRM-BRFM 2984 isolated from oak limbs.</title>
        <authorList>
            <person name="Navarro D."/>
            <person name="Drula E."/>
            <person name="Chaduli D."/>
            <person name="Cazenave R."/>
            <person name="Ahrendt S."/>
            <person name="Wang J."/>
            <person name="Lipzen A."/>
            <person name="Daum C."/>
            <person name="Barry K."/>
            <person name="Grigoriev I.V."/>
            <person name="Favel A."/>
            <person name="Rosso M.N."/>
            <person name="Martin F."/>
        </authorList>
    </citation>
    <scope>NUCLEOTIDE SEQUENCE [LARGE SCALE GENOMIC DNA]</scope>
    <source>
        <strain evidence="2 3">CIRM-BRFM 2984</strain>
    </source>
</reference>
<dbReference type="EMBL" id="JAWWNJ010000001">
    <property type="protein sequence ID" value="KAK7063578.1"/>
    <property type="molecule type" value="Genomic_DNA"/>
</dbReference>
<organism evidence="2 3">
    <name type="scientific">Favolaschia claudopus</name>
    <dbReference type="NCBI Taxonomy" id="2862362"/>
    <lineage>
        <taxon>Eukaryota</taxon>
        <taxon>Fungi</taxon>
        <taxon>Dikarya</taxon>
        <taxon>Basidiomycota</taxon>
        <taxon>Agaricomycotina</taxon>
        <taxon>Agaricomycetes</taxon>
        <taxon>Agaricomycetidae</taxon>
        <taxon>Agaricales</taxon>
        <taxon>Marasmiineae</taxon>
        <taxon>Mycenaceae</taxon>
        <taxon>Favolaschia</taxon>
    </lineage>
</organism>
<gene>
    <name evidence="2" type="ORF">R3P38DRAFT_3339097</name>
</gene>
<dbReference type="AlphaFoldDB" id="A0AAW0EHC0"/>
<sequence>MLRVWPRNPIFTLILLLFLAIEFLELRQLPVSFRDQEHCADSGVGKSRGWHARFPDIRFSNAGCTHSEAQSQTDFDLDEEWNIRDATQNELIHLTNGFTRFGWHVRYATISVMLSLRLRSSVSGFWIEQSKSLSAFLLVQVRETMQNIWTKATKNQIQGTNERARRARERERQEADCEFRLDESHTVPQGNRYDFEELRLSFEDWRRRLTVVAAASSRDRRQRRWSPGDGEKLKGPGENLGICNSISFPTEFDGRKLRRLGTRMLHMLAGIFGVGEKARRPAFTYDLPQSYIPRIYLLTRIINYCS</sequence>
<accession>A0AAW0EHC0</accession>
<evidence type="ECO:0000313" key="2">
    <source>
        <dbReference type="EMBL" id="KAK7063578.1"/>
    </source>
</evidence>
<keyword evidence="3" id="KW-1185">Reference proteome</keyword>
<proteinExistence type="predicted"/>
<evidence type="ECO:0000313" key="3">
    <source>
        <dbReference type="Proteomes" id="UP001362999"/>
    </source>
</evidence>
<feature type="chain" id="PRO_5043396051" evidence="1">
    <location>
        <begin position="27"/>
        <end position="306"/>
    </location>
</feature>
<dbReference type="Proteomes" id="UP001362999">
    <property type="component" value="Unassembled WGS sequence"/>
</dbReference>
<feature type="signal peptide" evidence="1">
    <location>
        <begin position="1"/>
        <end position="26"/>
    </location>
</feature>
<comment type="caution">
    <text evidence="2">The sequence shown here is derived from an EMBL/GenBank/DDBJ whole genome shotgun (WGS) entry which is preliminary data.</text>
</comment>
<evidence type="ECO:0000256" key="1">
    <source>
        <dbReference type="SAM" id="SignalP"/>
    </source>
</evidence>